<evidence type="ECO:0000313" key="2">
    <source>
        <dbReference type="EMBL" id="KAG1782973.1"/>
    </source>
</evidence>
<accession>A0A9P7D8I9</accession>
<evidence type="ECO:0000256" key="1">
    <source>
        <dbReference type="SAM" id="MobiDB-lite"/>
    </source>
</evidence>
<feature type="region of interest" description="Disordered" evidence="1">
    <location>
        <begin position="79"/>
        <end position="137"/>
    </location>
</feature>
<feature type="compositionally biased region" description="Polar residues" evidence="1">
    <location>
        <begin position="1"/>
        <end position="17"/>
    </location>
</feature>
<dbReference type="EMBL" id="JABBWD010000002">
    <property type="protein sequence ID" value="KAG1782973.1"/>
    <property type="molecule type" value="Genomic_DNA"/>
</dbReference>
<name>A0A9P7D8I9_9AGAM</name>
<gene>
    <name evidence="2" type="ORF">EV702DRAFT_1223448</name>
</gene>
<reference evidence="2" key="1">
    <citation type="journal article" date="2020" name="New Phytol.">
        <title>Comparative genomics reveals dynamic genome evolution in host specialist ectomycorrhizal fungi.</title>
        <authorList>
            <person name="Lofgren L.A."/>
            <person name="Nguyen N.H."/>
            <person name="Vilgalys R."/>
            <person name="Ruytinx J."/>
            <person name="Liao H.L."/>
            <person name="Branco S."/>
            <person name="Kuo A."/>
            <person name="LaButti K."/>
            <person name="Lipzen A."/>
            <person name="Andreopoulos W."/>
            <person name="Pangilinan J."/>
            <person name="Riley R."/>
            <person name="Hundley H."/>
            <person name="Na H."/>
            <person name="Barry K."/>
            <person name="Grigoriev I.V."/>
            <person name="Stajich J.E."/>
            <person name="Kennedy P.G."/>
        </authorList>
    </citation>
    <scope>NUCLEOTIDE SEQUENCE</scope>
    <source>
        <strain evidence="2">DOB743</strain>
    </source>
</reference>
<organism evidence="2 3">
    <name type="scientific">Suillus placidus</name>
    <dbReference type="NCBI Taxonomy" id="48579"/>
    <lineage>
        <taxon>Eukaryota</taxon>
        <taxon>Fungi</taxon>
        <taxon>Dikarya</taxon>
        <taxon>Basidiomycota</taxon>
        <taxon>Agaricomycotina</taxon>
        <taxon>Agaricomycetes</taxon>
        <taxon>Agaricomycetidae</taxon>
        <taxon>Boletales</taxon>
        <taxon>Suillineae</taxon>
        <taxon>Suillaceae</taxon>
        <taxon>Suillus</taxon>
    </lineage>
</organism>
<proteinExistence type="predicted"/>
<dbReference type="OrthoDB" id="2590590at2759"/>
<comment type="caution">
    <text evidence="2">The sequence shown here is derived from an EMBL/GenBank/DDBJ whole genome shotgun (WGS) entry which is preliminary data.</text>
</comment>
<evidence type="ECO:0000313" key="3">
    <source>
        <dbReference type="Proteomes" id="UP000714275"/>
    </source>
</evidence>
<sequence>MSTSPGSTVESFETYTQGAERDEQGTGDLPTYNDVAAQSGPNSRFGRWRGWIEKRAAERYADVTAEEFERRRVRGWSEDKSLQAAEEPQDDSSPERHSSTPGPPRLRINADLPLPPPPQALPNECTTPEPSLEPSLHIPEEHLSPTHLSIYHFGSRFLPHSTAPIRCILPLQHDRLLLIGTDVGLSVLNMFPAKWADETSPDGVTGLIQKGPADAQARVMWTGEAVYQLSLLEYEDAGESAPQGVILALVGPELEDSPSSGAYQESPRSLRMYKLASLTSLARWAIAHQVRQLFSLPSSSQLFTSLGQDAQPVDLHKLSDWHPQETPVKKHRPANSITKGLRNLITEPPARMRRTSFLPTSNTKRPSTPGRKDSWDVVDDLPLRWATDFTSLSSYGSRMSNTSVASYALWHEGGRGSTRRALLAVATKTNIFLYETPRGERAFRFVKEFYTPSQPRSLTFVQQSVQDIFRSPSDVGLRTTVGHGHNRVASTDPSTSSALYNSRTPVVAPVNIAYEAQTAIFVVFDKRAGIIRVADSAVTEVDMFESGGSCSNLSPAGGSGSSVTLNAGGSLPSRRSRASMDFTAGKEHKGAWVLPSKADIPTIHIPHLGASCSSVFVLTRGKITHVVAAPLPASIHATPPLYTVIWDFPPSSVTARTHFPALGSSQEIPEHHLQLIGMGDEGVEAHEVPLSYLSLSGSYKGKGKALPEPPFAQNPLGETGFLTVGGRWRRYIGEPQLERMNSAMSTISFESAGTEELLSRAKAEEGVYGWWRKEWQDWRIFWLGGDTNNNSPVDK</sequence>
<protein>
    <submittedName>
        <fullName evidence="2">Uncharacterized protein</fullName>
    </submittedName>
</protein>
<feature type="region of interest" description="Disordered" evidence="1">
    <location>
        <begin position="1"/>
        <end position="48"/>
    </location>
</feature>
<keyword evidence="3" id="KW-1185">Reference proteome</keyword>
<dbReference type="AlphaFoldDB" id="A0A9P7D8I9"/>
<dbReference type="Proteomes" id="UP000714275">
    <property type="component" value="Unassembled WGS sequence"/>
</dbReference>